<dbReference type="GO" id="GO:0016668">
    <property type="term" value="F:oxidoreductase activity, acting on a sulfur group of donors, NAD(P) as acceptor"/>
    <property type="evidence" value="ECO:0007669"/>
    <property type="project" value="InterPro"/>
</dbReference>
<dbReference type="PROSITE" id="PS00076">
    <property type="entry name" value="PYRIDINE_REDOX_1"/>
    <property type="match status" value="1"/>
</dbReference>
<dbReference type="PRINTS" id="PR00411">
    <property type="entry name" value="PNDRDTASEI"/>
</dbReference>
<organism evidence="10">
    <name type="scientific">marine metagenome</name>
    <dbReference type="NCBI Taxonomy" id="408172"/>
    <lineage>
        <taxon>unclassified sequences</taxon>
        <taxon>metagenomes</taxon>
        <taxon>ecological metagenomes</taxon>
    </lineage>
</organism>
<dbReference type="InterPro" id="IPR012999">
    <property type="entry name" value="Pyr_OxRdtase_I_AS"/>
</dbReference>
<proteinExistence type="inferred from homology"/>
<dbReference type="SUPFAM" id="SSF51905">
    <property type="entry name" value="FAD/NAD(P)-binding domain"/>
    <property type="match status" value="1"/>
</dbReference>
<keyword evidence="7" id="KW-1015">Disulfide bond</keyword>
<dbReference type="PRINTS" id="PR00368">
    <property type="entry name" value="FADPNR"/>
</dbReference>
<evidence type="ECO:0000256" key="2">
    <source>
        <dbReference type="ARBA" id="ARBA00007532"/>
    </source>
</evidence>
<evidence type="ECO:0000313" key="10">
    <source>
        <dbReference type="EMBL" id="SVC66670.1"/>
    </source>
</evidence>
<evidence type="ECO:0000256" key="8">
    <source>
        <dbReference type="ARBA" id="ARBA00023284"/>
    </source>
</evidence>
<accession>A0A382P1B9</accession>
<name>A0A382P1B9_9ZZZZ</name>
<dbReference type="GO" id="GO:0003955">
    <property type="term" value="F:NAD(P)H dehydrogenase (quinone) activity"/>
    <property type="evidence" value="ECO:0007669"/>
    <property type="project" value="TreeGrafter"/>
</dbReference>
<dbReference type="GO" id="GO:0050660">
    <property type="term" value="F:flavin adenine dinucleotide binding"/>
    <property type="evidence" value="ECO:0007669"/>
    <property type="project" value="TreeGrafter"/>
</dbReference>
<dbReference type="AlphaFoldDB" id="A0A382P1B9"/>
<reference evidence="10" key="1">
    <citation type="submission" date="2018-05" db="EMBL/GenBank/DDBJ databases">
        <authorList>
            <person name="Lanie J.A."/>
            <person name="Ng W.-L."/>
            <person name="Kazmierczak K.M."/>
            <person name="Andrzejewski T.M."/>
            <person name="Davidsen T.M."/>
            <person name="Wayne K.J."/>
            <person name="Tettelin H."/>
            <person name="Glass J.I."/>
            <person name="Rusch D."/>
            <person name="Podicherti R."/>
            <person name="Tsui H.-C.T."/>
            <person name="Winkler M.E."/>
        </authorList>
    </citation>
    <scope>NUCLEOTIDE SEQUENCE</scope>
</reference>
<evidence type="ECO:0000256" key="5">
    <source>
        <dbReference type="ARBA" id="ARBA00022857"/>
    </source>
</evidence>
<dbReference type="InterPro" id="IPR023753">
    <property type="entry name" value="FAD/NAD-binding_dom"/>
</dbReference>
<sequence length="277" mass="28816">MVVGEVASRADLLVVGAGPGGYAAALNAARLGREVTLVERAELGGTCLNVGCIPSKALIEVADTAALPNRVAGWGVTASVEVDMSAVRSHLSRVVEDLTGGIAQLLNRAGVRVVPGTARFSRPDRLAIEHDGDLQHLEFHHAIVATGSRPIELADLPVDGERVVGSDDLLFRDDVPEELVLVGGGYVGVELGCAYAKLGSRVTIVEAESRVLPGFDDRIGRAVTKGLRDLGVGLCCDHMALAVDDAGLRVQGPDGEMVLPAQVVGVVVGRRPNSDTV</sequence>
<gene>
    <name evidence="10" type="ORF">METZ01_LOCUS319524</name>
</gene>
<protein>
    <recommendedName>
        <fullName evidence="9">FAD/NAD(P)-binding domain-containing protein</fullName>
    </recommendedName>
</protein>
<dbReference type="Pfam" id="PF07992">
    <property type="entry name" value="Pyr_redox_2"/>
    <property type="match status" value="1"/>
</dbReference>
<evidence type="ECO:0000256" key="7">
    <source>
        <dbReference type="ARBA" id="ARBA00023157"/>
    </source>
</evidence>
<comment type="cofactor">
    <cofactor evidence="1">
        <name>FAD</name>
        <dbReference type="ChEBI" id="CHEBI:57692"/>
    </cofactor>
</comment>
<keyword evidence="8" id="KW-0676">Redox-active center</keyword>
<dbReference type="InterPro" id="IPR036188">
    <property type="entry name" value="FAD/NAD-bd_sf"/>
</dbReference>
<dbReference type="PANTHER" id="PTHR43014">
    <property type="entry name" value="MERCURIC REDUCTASE"/>
    <property type="match status" value="1"/>
</dbReference>
<dbReference type="PANTHER" id="PTHR43014:SF4">
    <property type="entry name" value="PYRIDINE NUCLEOTIDE-DISULFIDE OXIDOREDUCTASE RCLA-RELATED"/>
    <property type="match status" value="1"/>
</dbReference>
<evidence type="ECO:0000256" key="3">
    <source>
        <dbReference type="ARBA" id="ARBA00022630"/>
    </source>
</evidence>
<evidence type="ECO:0000256" key="4">
    <source>
        <dbReference type="ARBA" id="ARBA00022827"/>
    </source>
</evidence>
<evidence type="ECO:0000256" key="1">
    <source>
        <dbReference type="ARBA" id="ARBA00001974"/>
    </source>
</evidence>
<keyword evidence="6" id="KW-0560">Oxidoreductase</keyword>
<dbReference type="Gene3D" id="3.50.50.60">
    <property type="entry name" value="FAD/NAD(P)-binding domain"/>
    <property type="match status" value="2"/>
</dbReference>
<comment type="similarity">
    <text evidence="2">Belongs to the class-I pyridine nucleotide-disulfide oxidoreductase family.</text>
</comment>
<dbReference type="EMBL" id="UINC01103914">
    <property type="protein sequence ID" value="SVC66670.1"/>
    <property type="molecule type" value="Genomic_DNA"/>
</dbReference>
<feature type="non-terminal residue" evidence="10">
    <location>
        <position position="277"/>
    </location>
</feature>
<evidence type="ECO:0000259" key="9">
    <source>
        <dbReference type="Pfam" id="PF07992"/>
    </source>
</evidence>
<feature type="domain" description="FAD/NAD(P)-binding" evidence="9">
    <location>
        <begin position="11"/>
        <end position="275"/>
    </location>
</feature>
<keyword evidence="3" id="KW-0285">Flavoprotein</keyword>
<keyword evidence="4" id="KW-0274">FAD</keyword>
<evidence type="ECO:0000256" key="6">
    <source>
        <dbReference type="ARBA" id="ARBA00023002"/>
    </source>
</evidence>
<keyword evidence="5" id="KW-0521">NADP</keyword>